<evidence type="ECO:0008006" key="14">
    <source>
        <dbReference type="Google" id="ProtNLM"/>
    </source>
</evidence>
<dbReference type="GO" id="GO:0001228">
    <property type="term" value="F:DNA-binding transcription activator activity, RNA polymerase II-specific"/>
    <property type="evidence" value="ECO:0007669"/>
    <property type="project" value="TreeGrafter"/>
</dbReference>
<feature type="domain" description="C2H2-type" evidence="10">
    <location>
        <begin position="518"/>
        <end position="541"/>
    </location>
</feature>
<feature type="domain" description="C2H2-type" evidence="10">
    <location>
        <begin position="582"/>
        <end position="606"/>
    </location>
</feature>
<proteinExistence type="predicted"/>
<dbReference type="PROSITE" id="PS00028">
    <property type="entry name" value="ZINC_FINGER_C2H2_1"/>
    <property type="match status" value="6"/>
</dbReference>
<keyword evidence="2" id="KW-0479">Metal-binding</keyword>
<evidence type="ECO:0000256" key="8">
    <source>
        <dbReference type="PROSITE-ProRule" id="PRU00042"/>
    </source>
</evidence>
<feature type="domain" description="C2H2-type" evidence="10">
    <location>
        <begin position="700"/>
        <end position="728"/>
    </location>
</feature>
<dbReference type="PANTHER" id="PTHR24376:SF216">
    <property type="entry name" value="ZINC FINGER PROTEIN 420-LIKE"/>
    <property type="match status" value="1"/>
</dbReference>
<accession>A0A9P0DHI1</accession>
<evidence type="ECO:0000259" key="11">
    <source>
        <dbReference type="PROSITE" id="PS50950"/>
    </source>
</evidence>
<evidence type="ECO:0000259" key="10">
    <source>
        <dbReference type="PROSITE" id="PS50157"/>
    </source>
</evidence>
<dbReference type="PROSITE" id="PS50157">
    <property type="entry name" value="ZINC_FINGER_C2H2_2"/>
    <property type="match status" value="5"/>
</dbReference>
<evidence type="ECO:0000256" key="3">
    <source>
        <dbReference type="ARBA" id="ARBA00022737"/>
    </source>
</evidence>
<dbReference type="SMART" id="SM00692">
    <property type="entry name" value="DM3"/>
    <property type="match status" value="1"/>
</dbReference>
<dbReference type="EMBL" id="OU896717">
    <property type="protein sequence ID" value="CAH1118367.1"/>
    <property type="molecule type" value="Genomic_DNA"/>
</dbReference>
<comment type="subcellular location">
    <subcellularLocation>
        <location evidence="1">Nucleus</location>
    </subcellularLocation>
</comment>
<dbReference type="InterPro" id="IPR013087">
    <property type="entry name" value="Znf_C2H2_type"/>
</dbReference>
<dbReference type="InterPro" id="IPR006612">
    <property type="entry name" value="THAP_Znf"/>
</dbReference>
<keyword evidence="5" id="KW-0862">Zinc</keyword>
<evidence type="ECO:0000256" key="4">
    <source>
        <dbReference type="ARBA" id="ARBA00022771"/>
    </source>
</evidence>
<keyword evidence="7" id="KW-0539">Nucleus</keyword>
<dbReference type="SUPFAM" id="SSF57667">
    <property type="entry name" value="beta-beta-alpha zinc fingers"/>
    <property type="match status" value="2"/>
</dbReference>
<evidence type="ECO:0000313" key="12">
    <source>
        <dbReference type="EMBL" id="CAH1118367.1"/>
    </source>
</evidence>
<dbReference type="SMART" id="SM00980">
    <property type="entry name" value="THAP"/>
    <property type="match status" value="1"/>
</dbReference>
<dbReference type="SUPFAM" id="SSF57716">
    <property type="entry name" value="Glucocorticoid receptor-like (DNA-binding domain)"/>
    <property type="match status" value="1"/>
</dbReference>
<reference evidence="12" key="1">
    <citation type="submission" date="2022-01" db="EMBL/GenBank/DDBJ databases">
        <authorList>
            <person name="King R."/>
        </authorList>
    </citation>
    <scope>NUCLEOTIDE SEQUENCE</scope>
</reference>
<evidence type="ECO:0000256" key="2">
    <source>
        <dbReference type="ARBA" id="ARBA00022723"/>
    </source>
</evidence>
<dbReference type="AlphaFoldDB" id="A0A9P0DHI1"/>
<dbReference type="GO" id="GO:0005634">
    <property type="term" value="C:nucleus"/>
    <property type="evidence" value="ECO:0007669"/>
    <property type="project" value="UniProtKB-SubCell"/>
</dbReference>
<keyword evidence="4 8" id="KW-0863">Zinc-finger</keyword>
<organism evidence="12 13">
    <name type="scientific">Phaedon cochleariae</name>
    <name type="common">Mustard beetle</name>
    <dbReference type="NCBI Taxonomy" id="80249"/>
    <lineage>
        <taxon>Eukaryota</taxon>
        <taxon>Metazoa</taxon>
        <taxon>Ecdysozoa</taxon>
        <taxon>Arthropoda</taxon>
        <taxon>Hexapoda</taxon>
        <taxon>Insecta</taxon>
        <taxon>Pterygota</taxon>
        <taxon>Neoptera</taxon>
        <taxon>Endopterygota</taxon>
        <taxon>Coleoptera</taxon>
        <taxon>Polyphaga</taxon>
        <taxon>Cucujiformia</taxon>
        <taxon>Chrysomeloidea</taxon>
        <taxon>Chrysomelidae</taxon>
        <taxon>Chrysomelinae</taxon>
        <taxon>Chrysomelini</taxon>
        <taxon>Phaedon</taxon>
    </lineage>
</organism>
<dbReference type="InterPro" id="IPR036236">
    <property type="entry name" value="Znf_C2H2_sf"/>
</dbReference>
<gene>
    <name evidence="12" type="ORF">PHAECO_LOCUS2442</name>
</gene>
<evidence type="ECO:0000256" key="6">
    <source>
        <dbReference type="ARBA" id="ARBA00023125"/>
    </source>
</evidence>
<dbReference type="PANTHER" id="PTHR24376">
    <property type="entry name" value="ZINC FINGER PROTEIN"/>
    <property type="match status" value="1"/>
</dbReference>
<evidence type="ECO:0000256" key="7">
    <source>
        <dbReference type="ARBA" id="ARBA00023242"/>
    </source>
</evidence>
<keyword evidence="6 9" id="KW-0238">DNA-binding</keyword>
<dbReference type="Proteomes" id="UP001153737">
    <property type="component" value="Chromosome 11"/>
</dbReference>
<dbReference type="GO" id="GO:0008270">
    <property type="term" value="F:zinc ion binding"/>
    <property type="evidence" value="ECO:0007669"/>
    <property type="project" value="UniProtKB-KW"/>
</dbReference>
<dbReference type="Gene3D" id="3.30.160.60">
    <property type="entry name" value="Classic Zinc Finger"/>
    <property type="match status" value="5"/>
</dbReference>
<evidence type="ECO:0000256" key="9">
    <source>
        <dbReference type="PROSITE-ProRule" id="PRU00309"/>
    </source>
</evidence>
<dbReference type="OrthoDB" id="7773830at2759"/>
<keyword evidence="13" id="KW-1185">Reference proteome</keyword>
<evidence type="ECO:0000313" key="13">
    <source>
        <dbReference type="Proteomes" id="UP001153737"/>
    </source>
</evidence>
<dbReference type="Pfam" id="PF00096">
    <property type="entry name" value="zf-C2H2"/>
    <property type="match status" value="2"/>
</dbReference>
<feature type="domain" description="THAP-type" evidence="11">
    <location>
        <begin position="1"/>
        <end position="74"/>
    </location>
</feature>
<dbReference type="GO" id="GO:0000978">
    <property type="term" value="F:RNA polymerase II cis-regulatory region sequence-specific DNA binding"/>
    <property type="evidence" value="ECO:0007669"/>
    <property type="project" value="TreeGrafter"/>
</dbReference>
<keyword evidence="3" id="KW-0677">Repeat</keyword>
<evidence type="ECO:0000256" key="5">
    <source>
        <dbReference type="ARBA" id="ARBA00022833"/>
    </source>
</evidence>
<name>A0A9P0DHI1_PHACE</name>
<feature type="domain" description="C2H2-type" evidence="10">
    <location>
        <begin position="466"/>
        <end position="488"/>
    </location>
</feature>
<evidence type="ECO:0000256" key="1">
    <source>
        <dbReference type="ARBA" id="ARBA00004123"/>
    </source>
</evidence>
<protein>
    <recommendedName>
        <fullName evidence="14">Zinc finger protein</fullName>
    </recommendedName>
</protein>
<sequence length="777" mass="90911">MPEKRNTRICAICGSKCDSTTHLYSVPKDDHRLLEWVISCGQLLHPKSLVCSKHFQQNASGNKKLKKGDVPSVCPKKEVIPLPVQRLEEPTPVANITTSLVNTTPPIDSTYYIREHEVERVYKCCACMESLPNELYSASVTMLCYDDKTVKDALQLILVPQLHQKEYFDGDAIKYDDFVCDSCFMVLRNTLKFVKKCLEIREQMKDQFQNEKMKQVVKIRKKEVAKMVPDLHYGSFLPLRYSKMPDHDAVVSFKDAVPECLISLQQNGVNLLQNCKSYENFYENKRVLLVGSRTYLNCPRCDELFVSKERKINHYAEVHNLSKAYLMEPIHYEYEPNDSNECQGCGKVFFSTRSRNVHLSKCKMFACPYCDGVFNGNKMSEHTKQAHGDANPFKCDKCKLESWNYHGLRSHICNGRMCEHCGRTYFYKSRYVEHKKKFCRMKTCRECKKKISVTLYDKHKESHNNFPCPKCGMVFKSRYAMKKHVNRHKTSLCPICGKECKILATHMLTHDENRTKNIPCNQCPKLFYRITEMQRHVKKDHCEMIICEICGEQVRKYYMKNHHMVKHTTTSNTTATSTPKEYKCETCSQSFENTRAFKLHVRRHTGFLEMRRKNSKKYDFRKNDPVFCKHCLKSFKNVVYLEKHMKTHTNSCRVRCRYCSNTYANVKCRWKHEMRHHKVTGEKQRKALPGFKKTSESNICTCEVCGELFQNVDLLNVHKEEFHNLTKLSNKVVDDLAKEMLLSFETLECDESLFFREESVLADNVEIVVSYDSDHQQ</sequence>
<reference evidence="12" key="2">
    <citation type="submission" date="2022-10" db="EMBL/GenBank/DDBJ databases">
        <authorList>
            <consortium name="ENA_rothamsted_submissions"/>
            <consortium name="culmorum"/>
            <person name="King R."/>
        </authorList>
    </citation>
    <scope>NUCLEOTIDE SEQUENCE</scope>
</reference>
<dbReference type="SMART" id="SM00355">
    <property type="entry name" value="ZnF_C2H2"/>
    <property type="match status" value="12"/>
</dbReference>
<feature type="domain" description="C2H2-type" evidence="10">
    <location>
        <begin position="626"/>
        <end position="653"/>
    </location>
</feature>
<dbReference type="PROSITE" id="PS50950">
    <property type="entry name" value="ZF_THAP"/>
    <property type="match status" value="1"/>
</dbReference>